<organism evidence="1 2">
    <name type="scientific">Fraxinus pennsylvanica</name>
    <dbReference type="NCBI Taxonomy" id="56036"/>
    <lineage>
        <taxon>Eukaryota</taxon>
        <taxon>Viridiplantae</taxon>
        <taxon>Streptophyta</taxon>
        <taxon>Embryophyta</taxon>
        <taxon>Tracheophyta</taxon>
        <taxon>Spermatophyta</taxon>
        <taxon>Magnoliopsida</taxon>
        <taxon>eudicotyledons</taxon>
        <taxon>Gunneridae</taxon>
        <taxon>Pentapetalae</taxon>
        <taxon>asterids</taxon>
        <taxon>lamiids</taxon>
        <taxon>Lamiales</taxon>
        <taxon>Oleaceae</taxon>
        <taxon>Oleeae</taxon>
        <taxon>Fraxinus</taxon>
    </lineage>
</organism>
<evidence type="ECO:0000313" key="2">
    <source>
        <dbReference type="Proteomes" id="UP000834106"/>
    </source>
</evidence>
<dbReference type="GO" id="GO:0003964">
    <property type="term" value="F:RNA-directed DNA polymerase activity"/>
    <property type="evidence" value="ECO:0007669"/>
    <property type="project" value="TreeGrafter"/>
</dbReference>
<dbReference type="PANTHER" id="PTHR33642">
    <property type="entry name" value="COX1/OXI3 INTRON 1 PROTEIN-RELATED"/>
    <property type="match status" value="1"/>
</dbReference>
<evidence type="ECO:0000313" key="1">
    <source>
        <dbReference type="EMBL" id="CAI9783906.1"/>
    </source>
</evidence>
<dbReference type="PANTHER" id="PTHR33642:SF3">
    <property type="entry name" value="NUCLEAR INTRON MATURASE 4, MITOCHONDRIAL"/>
    <property type="match status" value="1"/>
</dbReference>
<proteinExistence type="predicted"/>
<sequence length="203" mass="23509">MGALFKRRLKEIPAVRVVHKLKGKIKLFAEQKQESWDAGMVRIGKKWPTHELKKVKESEIEHLADNNSLLSEIANFWKVGMETNHWYKHLMKIWMQDVNAKTASSEEVLLAKYIAEPAFPQELRDSYYEFQQRANEYISFETTSTLALLSSASSQFTPASVMEIIAPINNIKKHFHRYGLTNGEGYARTCHRLILQDDNLIID</sequence>
<dbReference type="AlphaFoldDB" id="A0AAD2ACT0"/>
<protein>
    <submittedName>
        <fullName evidence="1">Uncharacterized protein</fullName>
    </submittedName>
</protein>
<dbReference type="GO" id="GO:0006315">
    <property type="term" value="P:homing of group II introns"/>
    <property type="evidence" value="ECO:0007669"/>
    <property type="project" value="TreeGrafter"/>
</dbReference>
<accession>A0AAD2ACT0</accession>
<gene>
    <name evidence="1" type="ORF">FPE_LOCUS31336</name>
</gene>
<dbReference type="GO" id="GO:0090615">
    <property type="term" value="P:mitochondrial mRNA processing"/>
    <property type="evidence" value="ECO:0007669"/>
    <property type="project" value="TreeGrafter"/>
</dbReference>
<name>A0AAD2ACT0_9LAMI</name>
<dbReference type="GO" id="GO:0005739">
    <property type="term" value="C:mitochondrion"/>
    <property type="evidence" value="ECO:0007669"/>
    <property type="project" value="TreeGrafter"/>
</dbReference>
<reference evidence="1" key="1">
    <citation type="submission" date="2023-05" db="EMBL/GenBank/DDBJ databases">
        <authorList>
            <person name="Huff M."/>
        </authorList>
    </citation>
    <scope>NUCLEOTIDE SEQUENCE</scope>
</reference>
<keyword evidence="2" id="KW-1185">Reference proteome</keyword>
<dbReference type="Proteomes" id="UP000834106">
    <property type="component" value="Chromosome 20"/>
</dbReference>
<dbReference type="EMBL" id="OU503055">
    <property type="protein sequence ID" value="CAI9783906.1"/>
    <property type="molecule type" value="Genomic_DNA"/>
</dbReference>